<protein>
    <recommendedName>
        <fullName evidence="3">Rho termination factor N-terminal domain-containing protein</fullName>
    </recommendedName>
</protein>
<reference evidence="2" key="1">
    <citation type="submission" date="2016-06" db="EMBL/GenBank/DDBJ databases">
        <title>Four novel species of enterococci isolated from chicken manure.</title>
        <authorList>
            <person name="Van Tyne D."/>
        </authorList>
    </citation>
    <scope>NUCLEOTIDE SEQUENCE [LARGE SCALE GENOMIC DNA]</scope>
    <source>
        <strain evidence="2">JM9A</strain>
    </source>
</reference>
<evidence type="ECO:0000313" key="1">
    <source>
        <dbReference type="EMBL" id="MEO1780990.1"/>
    </source>
</evidence>
<evidence type="ECO:0008006" key="3">
    <source>
        <dbReference type="Google" id="ProtNLM"/>
    </source>
</evidence>
<sequence>MNVLVRKSVAGAEYWDSEKKKSIFVPKGMQPDFEVTENPKSMITPETQAVPATVIDANEIVGGIIQENKDEYKQSVTGKVQKGIDEAQTTKSDDLETKTVKELRVLAKQEGIDIPNAIRTKGDIINIIESAK</sequence>
<evidence type="ECO:0000313" key="2">
    <source>
        <dbReference type="Proteomes" id="UP001429357"/>
    </source>
</evidence>
<dbReference type="RefSeq" id="WP_161870615.1">
    <property type="nucleotide sequence ID" value="NZ_MAEI02000001.1"/>
</dbReference>
<comment type="caution">
    <text evidence="1">The sequence shown here is derived from an EMBL/GenBank/DDBJ whole genome shotgun (WGS) entry which is preliminary data.</text>
</comment>
<accession>A0ABV0EYU6</accession>
<keyword evidence="2" id="KW-1185">Reference proteome</keyword>
<reference evidence="1 2" key="2">
    <citation type="submission" date="2024-02" db="EMBL/GenBank/DDBJ databases">
        <title>The Genome Sequence of Enterococcus diestrammenae JM9A.</title>
        <authorList>
            <person name="Earl A."/>
            <person name="Manson A."/>
            <person name="Gilmore M."/>
            <person name="Sanders J."/>
            <person name="Shea T."/>
            <person name="Howe W."/>
            <person name="Livny J."/>
            <person name="Cuomo C."/>
            <person name="Neafsey D."/>
            <person name="Birren B."/>
        </authorList>
    </citation>
    <scope>NUCLEOTIDE SEQUENCE [LARGE SCALE GENOMIC DNA]</scope>
    <source>
        <strain evidence="1 2">JM9A</strain>
    </source>
</reference>
<organism evidence="1 2">
    <name type="scientific">Enterococcus diestrammenae</name>
    <dbReference type="NCBI Taxonomy" id="1155073"/>
    <lineage>
        <taxon>Bacteria</taxon>
        <taxon>Bacillati</taxon>
        <taxon>Bacillota</taxon>
        <taxon>Bacilli</taxon>
        <taxon>Lactobacillales</taxon>
        <taxon>Enterococcaceae</taxon>
        <taxon>Enterococcus</taxon>
    </lineage>
</organism>
<name>A0ABV0EYU6_9ENTE</name>
<dbReference type="EMBL" id="MAEI02000001">
    <property type="protein sequence ID" value="MEO1780990.1"/>
    <property type="molecule type" value="Genomic_DNA"/>
</dbReference>
<dbReference type="Proteomes" id="UP001429357">
    <property type="component" value="Unassembled WGS sequence"/>
</dbReference>
<proteinExistence type="predicted"/>
<gene>
    <name evidence="1" type="ORF">BAU18_000568</name>
</gene>